<proteinExistence type="predicted"/>
<reference evidence="1" key="1">
    <citation type="submission" date="2022-04" db="EMBL/GenBank/DDBJ databases">
        <title>Genome of the entomopathogenic fungus Entomophthora muscae.</title>
        <authorList>
            <person name="Elya C."/>
            <person name="Lovett B.R."/>
            <person name="Lee E."/>
            <person name="Macias A.M."/>
            <person name="Hajek A.E."/>
            <person name="De Bivort B.L."/>
            <person name="Kasson M.T."/>
            <person name="De Fine Licht H.H."/>
            <person name="Stajich J.E."/>
        </authorList>
    </citation>
    <scope>NUCLEOTIDE SEQUENCE</scope>
    <source>
        <strain evidence="1">Berkeley</strain>
    </source>
</reference>
<comment type="caution">
    <text evidence="1">The sequence shown here is derived from an EMBL/GenBank/DDBJ whole genome shotgun (WGS) entry which is preliminary data.</text>
</comment>
<evidence type="ECO:0000313" key="2">
    <source>
        <dbReference type="Proteomes" id="UP001165960"/>
    </source>
</evidence>
<evidence type="ECO:0000313" key="1">
    <source>
        <dbReference type="EMBL" id="KAJ9064863.1"/>
    </source>
</evidence>
<protein>
    <submittedName>
        <fullName evidence="1">Uncharacterized protein</fullName>
    </submittedName>
</protein>
<name>A0ACC2SR91_9FUNG</name>
<keyword evidence="2" id="KW-1185">Reference proteome</keyword>
<accession>A0ACC2SR91</accession>
<gene>
    <name evidence="1" type="ORF">DSO57_1025801</name>
</gene>
<sequence length="67" mass="7865">MFEEHLGNQKGLICAPYHLLFLPYSNFSKFFILGYSYVTFHYIRPKDTNLLLFQSIKSLPSQPFDTS</sequence>
<dbReference type="EMBL" id="QTSX02004407">
    <property type="protein sequence ID" value="KAJ9064863.1"/>
    <property type="molecule type" value="Genomic_DNA"/>
</dbReference>
<organism evidence="1 2">
    <name type="scientific">Entomophthora muscae</name>
    <dbReference type="NCBI Taxonomy" id="34485"/>
    <lineage>
        <taxon>Eukaryota</taxon>
        <taxon>Fungi</taxon>
        <taxon>Fungi incertae sedis</taxon>
        <taxon>Zoopagomycota</taxon>
        <taxon>Entomophthoromycotina</taxon>
        <taxon>Entomophthoromycetes</taxon>
        <taxon>Entomophthorales</taxon>
        <taxon>Entomophthoraceae</taxon>
        <taxon>Entomophthora</taxon>
    </lineage>
</organism>
<dbReference type="Proteomes" id="UP001165960">
    <property type="component" value="Unassembled WGS sequence"/>
</dbReference>